<feature type="domain" description="F-box" evidence="1">
    <location>
        <begin position="17"/>
        <end position="63"/>
    </location>
</feature>
<evidence type="ECO:0000259" key="1">
    <source>
        <dbReference type="PROSITE" id="PS50181"/>
    </source>
</evidence>
<dbReference type="InterPro" id="IPR025886">
    <property type="entry name" value="PP2-like"/>
</dbReference>
<dbReference type="InterPro" id="IPR001810">
    <property type="entry name" value="F-box_dom"/>
</dbReference>
<dbReference type="PROSITE" id="PS50181">
    <property type="entry name" value="FBOX"/>
    <property type="match status" value="1"/>
</dbReference>
<dbReference type="AlphaFoldDB" id="A0AAQ3JSG9"/>
<reference evidence="2 3" key="1">
    <citation type="submission" date="2023-10" db="EMBL/GenBank/DDBJ databases">
        <title>Chromosome-scale genome assembly provides insights into flower coloration mechanisms of Canna indica.</title>
        <authorList>
            <person name="Li C."/>
        </authorList>
    </citation>
    <scope>NUCLEOTIDE SEQUENCE [LARGE SCALE GENOMIC DNA]</scope>
    <source>
        <tissue evidence="2">Flower</tissue>
    </source>
</reference>
<dbReference type="SMART" id="SM00256">
    <property type="entry name" value="FBOX"/>
    <property type="match status" value="1"/>
</dbReference>
<organism evidence="2 3">
    <name type="scientific">Canna indica</name>
    <name type="common">Indian-shot</name>
    <dbReference type="NCBI Taxonomy" id="4628"/>
    <lineage>
        <taxon>Eukaryota</taxon>
        <taxon>Viridiplantae</taxon>
        <taxon>Streptophyta</taxon>
        <taxon>Embryophyta</taxon>
        <taxon>Tracheophyta</taxon>
        <taxon>Spermatophyta</taxon>
        <taxon>Magnoliopsida</taxon>
        <taxon>Liliopsida</taxon>
        <taxon>Zingiberales</taxon>
        <taxon>Cannaceae</taxon>
        <taxon>Canna</taxon>
    </lineage>
</organism>
<dbReference type="PANTHER" id="PTHR31960">
    <property type="entry name" value="F-BOX PROTEIN PP2-A15"/>
    <property type="match status" value="1"/>
</dbReference>
<dbReference type="Gene3D" id="1.20.1280.50">
    <property type="match status" value="1"/>
</dbReference>
<protein>
    <recommendedName>
        <fullName evidence="1">F-box domain-containing protein</fullName>
    </recommendedName>
</protein>
<accession>A0AAQ3JSG9</accession>
<proteinExistence type="predicted"/>
<dbReference type="Pfam" id="PF12937">
    <property type="entry name" value="F-box-like"/>
    <property type="match status" value="1"/>
</dbReference>
<gene>
    <name evidence="2" type="ORF">Cni_G03888</name>
</gene>
<dbReference type="Pfam" id="PF14299">
    <property type="entry name" value="PP2"/>
    <property type="match status" value="1"/>
</dbReference>
<sequence>MGAGISSAEWPEGVSSRTGLGDLPEGCVAEIMLRLDPPEICRLARLCRTFRGAASADLVWEAKLPRNYGYLLGKVSGQENSDGRKLSRKEIFALLCRRNAFNGRNMEFFLEKNRRLICMSISSKALLITGIDDRRYWNFIPTPESRFHMVAYLHQTWWLEVRGETEFCFPEGIYSLFFRLHLGRATKRLGRRVCSPEHIHGWDKKPVRFQLSTSDGQIAQSKCYLDNPGCWIHYHVGDFVIRSCNTPINIKFSMIQIDCTHTKGGLCVDSVSIWPKGFRPAFASCPQFRMV</sequence>
<evidence type="ECO:0000313" key="3">
    <source>
        <dbReference type="Proteomes" id="UP001327560"/>
    </source>
</evidence>
<evidence type="ECO:0000313" key="2">
    <source>
        <dbReference type="EMBL" id="WOK95181.1"/>
    </source>
</evidence>
<dbReference type="CDD" id="cd22162">
    <property type="entry name" value="F-box_AtSKIP3-like"/>
    <property type="match status" value="1"/>
</dbReference>
<name>A0AAQ3JSG9_9LILI</name>
<dbReference type="PANTHER" id="PTHR31960:SF20">
    <property type="entry name" value="OS09G0525300 PROTEIN"/>
    <property type="match status" value="1"/>
</dbReference>
<dbReference type="InterPro" id="IPR036047">
    <property type="entry name" value="F-box-like_dom_sf"/>
</dbReference>
<dbReference type="EMBL" id="CP136890">
    <property type="protein sequence ID" value="WOK95181.1"/>
    <property type="molecule type" value="Genomic_DNA"/>
</dbReference>
<dbReference type="SUPFAM" id="SSF81383">
    <property type="entry name" value="F-box domain"/>
    <property type="match status" value="1"/>
</dbReference>
<keyword evidence="3" id="KW-1185">Reference proteome</keyword>
<dbReference type="Proteomes" id="UP001327560">
    <property type="component" value="Chromosome 1"/>
</dbReference>